<sequence>MSESRTTVVPDFLSELDGGVFENKLSASLNAVALGVINNGGKGKVIVEMDIARLNNSIEEKRVMISHKLKFTAPTPRGKSSEEDTTETPMYVGKGGKLTIMQEDQGNLFSINGEPDGKLRAAN</sequence>
<evidence type="ECO:0000313" key="2">
    <source>
        <dbReference type="EMBL" id="MDX7987832.1"/>
    </source>
</evidence>
<dbReference type="EMBL" id="VCDN01000041">
    <property type="protein sequence ID" value="MDX7987832.1"/>
    <property type="molecule type" value="Genomic_DNA"/>
</dbReference>
<keyword evidence="3" id="KW-1185">Reference proteome</keyword>
<comment type="caution">
    <text evidence="2">The sequence shown here is derived from an EMBL/GenBank/DDBJ whole genome shotgun (WGS) entry which is preliminary data.</text>
</comment>
<evidence type="ECO:0000313" key="3">
    <source>
        <dbReference type="Proteomes" id="UP001271890"/>
    </source>
</evidence>
<protein>
    <recommendedName>
        <fullName evidence="4">Prophage protein</fullName>
    </recommendedName>
</protein>
<dbReference type="Proteomes" id="UP001271890">
    <property type="component" value="Unassembled WGS sequence"/>
</dbReference>
<evidence type="ECO:0000256" key="1">
    <source>
        <dbReference type="SAM" id="MobiDB-lite"/>
    </source>
</evidence>
<reference evidence="3" key="1">
    <citation type="journal article" date="2024" name="Toxins">
        <title>Genome Sequence Analysis of Native Xenorhabdus Strains Isolated from Entomopathogenic Nematodes in Argentina.</title>
        <authorList>
            <person name="Palma L."/>
            <person name="Frizzo L."/>
            <person name="Kaiser S."/>
            <person name="Berry C."/>
            <person name="Caballero P."/>
            <person name="Bode H.B."/>
            <person name="Del Valle E.E."/>
        </authorList>
    </citation>
    <scope>NUCLEOTIDE SEQUENCE [LARGE SCALE GENOMIC DNA]</scope>
    <source>
        <strain evidence="3">12</strain>
    </source>
</reference>
<organism evidence="2 3">
    <name type="scientific">Xenorhabdus santafensis</name>
    <dbReference type="NCBI Taxonomy" id="2582833"/>
    <lineage>
        <taxon>Bacteria</taxon>
        <taxon>Pseudomonadati</taxon>
        <taxon>Pseudomonadota</taxon>
        <taxon>Gammaproteobacteria</taxon>
        <taxon>Enterobacterales</taxon>
        <taxon>Morganellaceae</taxon>
        <taxon>Xenorhabdus</taxon>
    </lineage>
</organism>
<dbReference type="RefSeq" id="WP_319930249.1">
    <property type="nucleotide sequence ID" value="NZ_VCDN01000041.1"/>
</dbReference>
<gene>
    <name evidence="2" type="ORF">FE392_10890</name>
</gene>
<evidence type="ECO:0008006" key="4">
    <source>
        <dbReference type="Google" id="ProtNLM"/>
    </source>
</evidence>
<proteinExistence type="predicted"/>
<accession>A0ABU4SAL0</accession>
<name>A0ABU4SAL0_9GAMM</name>
<feature type="region of interest" description="Disordered" evidence="1">
    <location>
        <begin position="71"/>
        <end position="94"/>
    </location>
</feature>